<dbReference type="InterPro" id="IPR045380">
    <property type="entry name" value="LD_TPept_scaffold_dom"/>
</dbReference>
<evidence type="ECO:0000259" key="2">
    <source>
        <dbReference type="Pfam" id="PF01471"/>
    </source>
</evidence>
<dbReference type="SUPFAM" id="SSF47090">
    <property type="entry name" value="PGBD-like"/>
    <property type="match status" value="1"/>
</dbReference>
<dbReference type="InterPro" id="IPR002477">
    <property type="entry name" value="Peptidoglycan-bd-like"/>
</dbReference>
<accession>A0A1E3VJX4</accession>
<dbReference type="EMBL" id="LPWE01000013">
    <property type="protein sequence ID" value="ODR93850.1"/>
    <property type="molecule type" value="Genomic_DNA"/>
</dbReference>
<keyword evidence="1" id="KW-0732">Signal</keyword>
<evidence type="ECO:0000259" key="3">
    <source>
        <dbReference type="Pfam" id="PF20142"/>
    </source>
</evidence>
<feature type="domain" description="L,D-transpeptidase scaffold" evidence="3">
    <location>
        <begin position="62"/>
        <end position="200"/>
    </location>
</feature>
<organism evidence="4 5">
    <name type="scientific">Methyloceanibacter stevinii</name>
    <dbReference type="NCBI Taxonomy" id="1774970"/>
    <lineage>
        <taxon>Bacteria</taxon>
        <taxon>Pseudomonadati</taxon>
        <taxon>Pseudomonadota</taxon>
        <taxon>Alphaproteobacteria</taxon>
        <taxon>Hyphomicrobiales</taxon>
        <taxon>Hyphomicrobiaceae</taxon>
        <taxon>Methyloceanibacter</taxon>
    </lineage>
</organism>
<dbReference type="InterPro" id="IPR036366">
    <property type="entry name" value="PGBDSf"/>
</dbReference>
<dbReference type="Pfam" id="PF01471">
    <property type="entry name" value="PG_binding_1"/>
    <property type="match status" value="1"/>
</dbReference>
<evidence type="ECO:0000256" key="1">
    <source>
        <dbReference type="SAM" id="SignalP"/>
    </source>
</evidence>
<dbReference type="Pfam" id="PF20142">
    <property type="entry name" value="Scaffold"/>
    <property type="match status" value="1"/>
</dbReference>
<protein>
    <submittedName>
        <fullName evidence="4">Uncharacterized protein</fullName>
    </submittedName>
</protein>
<evidence type="ECO:0000313" key="4">
    <source>
        <dbReference type="EMBL" id="ODR93850.1"/>
    </source>
</evidence>
<sequence length="327" mass="34892">MTTFSLRSAAIGIAAAVSFAAPGFAAEPDGPAELVTRSEAIRISVQDQVGAVPMKDTAEQIALAEYYSVPDRKLLWVGENGLSARGKAIVQEIAKADDYGLRASDYKLPNLAGFDASGPDAVTKLADAELKISAAVIEYARDARGGRINPQSLSKNLDPSLYLPDPAEVIGFIAIRSDPAAYLRSFQPTHPQFEALRKQLIAERKGGAAPAPVADKPEDVDIPAGPTLKLGVKHGQVALLRKRLETPAQEGADEYVFDKDLQKAVIAFQRAQGGKPDGMVGSGTRRMLNGGETSTTVVSGQQKIDLLLVNMERYRWLPHDLGASTST</sequence>
<dbReference type="Gene3D" id="1.10.101.10">
    <property type="entry name" value="PGBD-like superfamily/PGBD"/>
    <property type="match status" value="1"/>
</dbReference>
<name>A0A1E3VJX4_9HYPH</name>
<reference evidence="4 5" key="1">
    <citation type="journal article" date="2016" name="Environ. Microbiol.">
        <title>New Methyloceanibacter diversity from North Sea sediments includes methanotroph containing solely the soluble methane monooxygenase.</title>
        <authorList>
            <person name="Vekeman B."/>
            <person name="Kerckhof F.M."/>
            <person name="Cremers G."/>
            <person name="de Vos P."/>
            <person name="Vandamme P."/>
            <person name="Boon N."/>
            <person name="Op den Camp H.J."/>
            <person name="Heylen K."/>
        </authorList>
    </citation>
    <scope>NUCLEOTIDE SEQUENCE [LARGE SCALE GENOMIC DNA]</scope>
    <source>
        <strain evidence="4 5">R-67176</strain>
    </source>
</reference>
<dbReference type="InterPro" id="IPR052905">
    <property type="entry name" value="LD-transpeptidase_YkuD-like"/>
</dbReference>
<dbReference type="AlphaFoldDB" id="A0A1E3VJX4"/>
<evidence type="ECO:0000313" key="5">
    <source>
        <dbReference type="Proteomes" id="UP000094172"/>
    </source>
</evidence>
<comment type="caution">
    <text evidence="4">The sequence shown here is derived from an EMBL/GenBank/DDBJ whole genome shotgun (WGS) entry which is preliminary data.</text>
</comment>
<gene>
    <name evidence="4" type="ORF">AUC70_09475</name>
</gene>
<dbReference type="Proteomes" id="UP000094172">
    <property type="component" value="Unassembled WGS sequence"/>
</dbReference>
<feature type="domain" description="Peptidoglycan binding-like" evidence="2">
    <location>
        <begin position="235"/>
        <end position="288"/>
    </location>
</feature>
<feature type="chain" id="PRO_5009138435" evidence="1">
    <location>
        <begin position="26"/>
        <end position="327"/>
    </location>
</feature>
<dbReference type="RefSeq" id="WP_069445207.1">
    <property type="nucleotide sequence ID" value="NZ_LPWE01000013.1"/>
</dbReference>
<dbReference type="PANTHER" id="PTHR41533">
    <property type="entry name" value="L,D-TRANSPEPTIDASE HI_1667-RELATED"/>
    <property type="match status" value="1"/>
</dbReference>
<feature type="signal peptide" evidence="1">
    <location>
        <begin position="1"/>
        <end position="25"/>
    </location>
</feature>
<keyword evidence="5" id="KW-1185">Reference proteome</keyword>
<dbReference type="STRING" id="1774970.AUC70_09475"/>
<dbReference type="InterPro" id="IPR036365">
    <property type="entry name" value="PGBD-like_sf"/>
</dbReference>
<dbReference type="PANTHER" id="PTHR41533:SF2">
    <property type="entry name" value="BLR7131 PROTEIN"/>
    <property type="match status" value="1"/>
</dbReference>
<proteinExistence type="predicted"/>